<comment type="caution">
    <text evidence="1">The sequence shown here is derived from an EMBL/GenBank/DDBJ whole genome shotgun (WGS) entry which is preliminary data.</text>
</comment>
<evidence type="ECO:0000313" key="2">
    <source>
        <dbReference type="Proteomes" id="UP001162992"/>
    </source>
</evidence>
<reference evidence="2" key="1">
    <citation type="journal article" date="2024" name="Proc. Natl. Acad. Sci. U.S.A.">
        <title>Extraordinary preservation of gene collinearity over three hundred million years revealed in homosporous lycophytes.</title>
        <authorList>
            <person name="Li C."/>
            <person name="Wickell D."/>
            <person name="Kuo L.Y."/>
            <person name="Chen X."/>
            <person name="Nie B."/>
            <person name="Liao X."/>
            <person name="Peng D."/>
            <person name="Ji J."/>
            <person name="Jenkins J."/>
            <person name="Williams M."/>
            <person name="Shu S."/>
            <person name="Plott C."/>
            <person name="Barry K."/>
            <person name="Rajasekar S."/>
            <person name="Grimwood J."/>
            <person name="Han X."/>
            <person name="Sun S."/>
            <person name="Hou Z."/>
            <person name="He W."/>
            <person name="Dai G."/>
            <person name="Sun C."/>
            <person name="Schmutz J."/>
            <person name="Leebens-Mack J.H."/>
            <person name="Li F.W."/>
            <person name="Wang L."/>
        </authorList>
    </citation>
    <scope>NUCLEOTIDE SEQUENCE [LARGE SCALE GENOMIC DNA]</scope>
    <source>
        <strain evidence="2">cv. PW_Plant_1</strain>
    </source>
</reference>
<name>A0ACC2DAN6_DIPCM</name>
<protein>
    <submittedName>
        <fullName evidence="1">Uncharacterized protein</fullName>
    </submittedName>
</protein>
<accession>A0ACC2DAN6</accession>
<dbReference type="Proteomes" id="UP001162992">
    <property type="component" value="Chromosome 6"/>
</dbReference>
<keyword evidence="2" id="KW-1185">Reference proteome</keyword>
<gene>
    <name evidence="1" type="ORF">O6H91_06G009200</name>
</gene>
<evidence type="ECO:0000313" key="1">
    <source>
        <dbReference type="EMBL" id="KAJ7551299.1"/>
    </source>
</evidence>
<organism evidence="1 2">
    <name type="scientific">Diphasiastrum complanatum</name>
    <name type="common">Issler's clubmoss</name>
    <name type="synonym">Lycopodium complanatum</name>
    <dbReference type="NCBI Taxonomy" id="34168"/>
    <lineage>
        <taxon>Eukaryota</taxon>
        <taxon>Viridiplantae</taxon>
        <taxon>Streptophyta</taxon>
        <taxon>Embryophyta</taxon>
        <taxon>Tracheophyta</taxon>
        <taxon>Lycopodiopsida</taxon>
        <taxon>Lycopodiales</taxon>
        <taxon>Lycopodiaceae</taxon>
        <taxon>Lycopodioideae</taxon>
        <taxon>Diphasiastrum</taxon>
    </lineage>
</organism>
<dbReference type="EMBL" id="CM055097">
    <property type="protein sequence ID" value="KAJ7551299.1"/>
    <property type="molecule type" value="Genomic_DNA"/>
</dbReference>
<sequence>MWRGEKTEYLRSNRDYAELLGDDHGNGRRPRSSGASETRAARMQSKDVSQDRQEYLDRRQKLKELERQKMKHNGGRGIDYVTEEEIVPKRNKESNGGGRMDQGQSHSKSITRPLPYDRRLFLASSSEKGLCFSAGFCGLLCLSANHPPDGKCRRSFGSFFGPSEPIVAKRIIEEARAREEAEIVAARARGTEEPELQIAAKVHSGHSVVINSKSANLKFSGYVEQSKVTKPIDEATLKAQKLKEARDYSFLFSDNDTAGHASESKPSVFSKQAMTCRSRNEQIKQVIRRSPPSRKLQENSKSSANQEEVFRKMEPSKRQSNLPKKQATVLDRTLKPKPPSSLPPKPKLISVSSSAINHGVNENKIENKPKAPIVPTSSKRVPVSRDLPKKVIDSGRPSNSLPSSRSPERKNIVSAKIVEGNKSKSMNRPGLAMAALAETVTVQKALPTNMHKPSSCGSGDRGRRVVQDGLKKPALKSNSERAMKKSAPAKSSLLRRPERSAPVKHSQSQRPDVSKKRRAKDSDDESEDSFMVEDEEDGAGGGYRGVSDYIRRMFGYNPNKYRDVDDGDDRDMEVGFNRIQAEERRSARIAREEDEREAQLLEEEERARKHKKLKMGKR</sequence>
<proteinExistence type="predicted"/>